<comment type="caution">
    <text evidence="18">Lacks conserved residue(s) required for the propagation of feature annotation.</text>
</comment>
<keyword evidence="24" id="KW-1185">Reference proteome</keyword>
<evidence type="ECO:0000259" key="20">
    <source>
        <dbReference type="PROSITE" id="PS50234"/>
    </source>
</evidence>
<feature type="domain" description="Sushi" evidence="22">
    <location>
        <begin position="96"/>
        <end position="155"/>
    </location>
</feature>
<keyword evidence="7 18" id="KW-0768">Sushi</keyword>
<evidence type="ECO:0000313" key="23">
    <source>
        <dbReference type="EMBL" id="KAK2827122.1"/>
    </source>
</evidence>
<feature type="signal peptide" evidence="19">
    <location>
        <begin position="1"/>
        <end position="23"/>
    </location>
</feature>
<keyword evidence="6" id="KW-0399">Innate immunity</keyword>
<dbReference type="GO" id="GO:0004252">
    <property type="term" value="F:serine-type endopeptidase activity"/>
    <property type="evidence" value="ECO:0007669"/>
    <property type="project" value="InterPro"/>
</dbReference>
<protein>
    <recommendedName>
        <fullName evidence="16">C3/C5 convertase</fullName>
    </recommendedName>
</protein>
<evidence type="ECO:0000256" key="15">
    <source>
        <dbReference type="ARBA" id="ARBA00023180"/>
    </source>
</evidence>
<dbReference type="GO" id="GO:0045087">
    <property type="term" value="P:innate immune response"/>
    <property type="evidence" value="ECO:0007669"/>
    <property type="project" value="UniProtKB-KW"/>
</dbReference>
<evidence type="ECO:0000256" key="19">
    <source>
        <dbReference type="SAM" id="SignalP"/>
    </source>
</evidence>
<dbReference type="PANTHER" id="PTHR46393:SF6">
    <property type="entry name" value="COMPLEMENT C2-RELATED"/>
    <property type="match status" value="1"/>
</dbReference>
<dbReference type="PROSITE" id="PS50234">
    <property type="entry name" value="VWFA"/>
    <property type="match status" value="1"/>
</dbReference>
<dbReference type="Pfam" id="PF00089">
    <property type="entry name" value="Trypsin"/>
    <property type="match status" value="2"/>
</dbReference>
<evidence type="ECO:0000256" key="18">
    <source>
        <dbReference type="PROSITE-ProRule" id="PRU00302"/>
    </source>
</evidence>
<keyword evidence="11" id="KW-0378">Hydrolase</keyword>
<dbReference type="GO" id="GO:0006956">
    <property type="term" value="P:complement activation"/>
    <property type="evidence" value="ECO:0007669"/>
    <property type="project" value="InterPro"/>
</dbReference>
<evidence type="ECO:0000259" key="22">
    <source>
        <dbReference type="PROSITE" id="PS50923"/>
    </source>
</evidence>
<dbReference type="SMART" id="SM00032">
    <property type="entry name" value="CCP"/>
    <property type="match status" value="3"/>
</dbReference>
<keyword evidence="12" id="KW-0720">Serine protease</keyword>
<evidence type="ECO:0000256" key="14">
    <source>
        <dbReference type="ARBA" id="ARBA00023157"/>
    </source>
</evidence>
<dbReference type="GO" id="GO:0070062">
    <property type="term" value="C:extracellular exosome"/>
    <property type="evidence" value="ECO:0007669"/>
    <property type="project" value="TreeGrafter"/>
</dbReference>
<dbReference type="InterPro" id="IPR043504">
    <property type="entry name" value="Peptidase_S1_PA_chymotrypsin"/>
</dbReference>
<keyword evidence="13" id="KW-0391">Immunity</keyword>
<dbReference type="AlphaFoldDB" id="A0AA88LZ51"/>
<dbReference type="InterPro" id="IPR009003">
    <property type="entry name" value="Peptidase_S1_PA"/>
</dbReference>
<keyword evidence="14 18" id="KW-1015">Disulfide bond</keyword>
<dbReference type="InterPro" id="IPR001314">
    <property type="entry name" value="Peptidase_S1A"/>
</dbReference>
<dbReference type="InterPro" id="IPR001254">
    <property type="entry name" value="Trypsin_dom"/>
</dbReference>
<dbReference type="EMBL" id="JAVHJS010000019">
    <property type="protein sequence ID" value="KAK2827122.1"/>
    <property type="molecule type" value="Genomic_DNA"/>
</dbReference>
<feature type="active site" description="Charge relay system" evidence="17">
    <location>
        <position position="692"/>
    </location>
</feature>
<evidence type="ECO:0000256" key="2">
    <source>
        <dbReference type="ARBA" id="ARBA00001946"/>
    </source>
</evidence>
<dbReference type="GO" id="GO:0009617">
    <property type="term" value="P:response to bacterium"/>
    <property type="evidence" value="ECO:0007669"/>
    <property type="project" value="TreeGrafter"/>
</dbReference>
<keyword evidence="8" id="KW-0645">Protease</keyword>
<keyword evidence="15" id="KW-0325">Glycoprotein</keyword>
<sequence>MQTVLFWSSFFLVILNHCPFLNGVCFSLGAPSISPCPDNNLNITGGIYTLSKVNNHEIILRYICEEGFYPSVKKRVCFRGQWNPKPTKKLAECKKVTCPNPNVLENGDVQPFKRSYVVNDTTTYKCYSDFTFRGSATRVCQPNGKWSGGTPICSHNNNHCPDPGIPPGMTNREGHIFDIDDKVTYNCQKDLKLIGSKVRVCLDGGYWSGKEPECYADFTYDTPEEVAEAFSSSLKTTITMHEESEQTGKKINLDQNGKLDIYIALDASDSIDEADFNKAKEVIKKLINKISYYEVRPNYDILIFSTDIKHIVNMTDFKRKNSKLLDIFKSLDNYNFEEDRKKTGTNIRKAYESIRNSISFEKENNKKDFPVTQHVVIMFTDGIANMGGDPKPVVDEIRQTVQDGKEDREIYLDLYAFGVGSDVEKEKIDEWVTKRYNNEKYFFMLQDLQKVEETLDEMIDESTSMPLCGLYKDYTEKRPSYPWMISITVTHENNVGTNCVGSLVTPRFILTAAHCFKFDDDVKKINLLAHNSKAKSLGVPVEKVHLHPGYNITGKKKQQINESYEYDVALIQLKQSVKISPDIRTICIPCTVETNRALQLSDTMPCVKQREMLFNSDLVKANFIKHDLVTKPPKNPKQHVLIKKEKGDCLLQAQKVLNIAEETAKLMITENFLCTGGVTKNSIDEITCKGDSGGPIFLESNRLIQVGVISWGLMDICSNVDKQKEDARDFHINLFDQKVQEFLEKHLGNEDIDTPLHFI</sequence>
<comment type="caution">
    <text evidence="23">The sequence shown here is derived from an EMBL/GenBank/DDBJ whole genome shotgun (WGS) entry which is preliminary data.</text>
</comment>
<dbReference type="Gene3D" id="2.40.10.10">
    <property type="entry name" value="Trypsin-like serine proteases"/>
    <property type="match status" value="2"/>
</dbReference>
<dbReference type="InterPro" id="IPR035976">
    <property type="entry name" value="Sushi/SCR/CCP_sf"/>
</dbReference>
<name>A0AA88LZ51_TACVA</name>
<dbReference type="InterPro" id="IPR036465">
    <property type="entry name" value="vWFA_dom_sf"/>
</dbReference>
<keyword evidence="5" id="KW-0964">Secreted</keyword>
<dbReference type="InterPro" id="IPR002035">
    <property type="entry name" value="VWF_A"/>
</dbReference>
<evidence type="ECO:0000256" key="17">
    <source>
        <dbReference type="PIRSR" id="PIRSR001154-1"/>
    </source>
</evidence>
<dbReference type="PRINTS" id="PR00722">
    <property type="entry name" value="CHYMOTRYPSIN"/>
</dbReference>
<dbReference type="PROSITE" id="PS00134">
    <property type="entry name" value="TRYPSIN_HIS"/>
    <property type="match status" value="1"/>
</dbReference>
<dbReference type="PROSITE" id="PS50923">
    <property type="entry name" value="SUSHI"/>
    <property type="match status" value="2"/>
</dbReference>
<evidence type="ECO:0000256" key="12">
    <source>
        <dbReference type="ARBA" id="ARBA00022825"/>
    </source>
</evidence>
<comment type="cofactor">
    <cofactor evidence="1">
        <name>Mn(2+)</name>
        <dbReference type="ChEBI" id="CHEBI:29035"/>
    </cofactor>
</comment>
<keyword evidence="10" id="KW-0677">Repeat</keyword>
<dbReference type="SUPFAM" id="SSF57535">
    <property type="entry name" value="Complement control module/SCR domain"/>
    <property type="match status" value="3"/>
</dbReference>
<dbReference type="Gene3D" id="2.10.70.10">
    <property type="entry name" value="Complement Module, domain 1"/>
    <property type="match status" value="3"/>
</dbReference>
<evidence type="ECO:0000256" key="13">
    <source>
        <dbReference type="ARBA" id="ARBA00022859"/>
    </source>
</evidence>
<feature type="disulfide bond" evidence="18">
    <location>
        <begin position="187"/>
        <end position="214"/>
    </location>
</feature>
<proteinExistence type="predicted"/>
<dbReference type="SUPFAM" id="SSF53300">
    <property type="entry name" value="vWA-like"/>
    <property type="match status" value="1"/>
</dbReference>
<dbReference type="Proteomes" id="UP001187315">
    <property type="component" value="Unassembled WGS sequence"/>
</dbReference>
<dbReference type="CDD" id="cd00033">
    <property type="entry name" value="CCP"/>
    <property type="match status" value="2"/>
</dbReference>
<gene>
    <name evidence="23" type="ORF">Q7C36_018048</name>
</gene>
<dbReference type="GO" id="GO:0009986">
    <property type="term" value="C:cell surface"/>
    <property type="evidence" value="ECO:0007669"/>
    <property type="project" value="UniProtKB-SubCell"/>
</dbReference>
<dbReference type="GO" id="GO:0006508">
    <property type="term" value="P:proteolysis"/>
    <property type="evidence" value="ECO:0007669"/>
    <property type="project" value="UniProtKB-KW"/>
</dbReference>
<feature type="domain" description="Sushi" evidence="22">
    <location>
        <begin position="158"/>
        <end position="216"/>
    </location>
</feature>
<dbReference type="Pfam" id="PF00092">
    <property type="entry name" value="VWA"/>
    <property type="match status" value="1"/>
</dbReference>
<feature type="disulfide bond" evidence="18">
    <location>
        <begin position="126"/>
        <end position="153"/>
    </location>
</feature>
<dbReference type="Pfam" id="PF00084">
    <property type="entry name" value="Sushi"/>
    <property type="match status" value="2"/>
</dbReference>
<evidence type="ECO:0000256" key="8">
    <source>
        <dbReference type="ARBA" id="ARBA00022670"/>
    </source>
</evidence>
<evidence type="ECO:0000259" key="21">
    <source>
        <dbReference type="PROSITE" id="PS50240"/>
    </source>
</evidence>
<evidence type="ECO:0000256" key="10">
    <source>
        <dbReference type="ARBA" id="ARBA00022737"/>
    </source>
</evidence>
<dbReference type="SUPFAM" id="SSF50494">
    <property type="entry name" value="Trypsin-like serine proteases"/>
    <property type="match status" value="1"/>
</dbReference>
<evidence type="ECO:0000256" key="6">
    <source>
        <dbReference type="ARBA" id="ARBA00022588"/>
    </source>
</evidence>
<accession>A0AA88LZ51</accession>
<feature type="active site" description="Charge relay system" evidence="17">
    <location>
        <position position="514"/>
    </location>
</feature>
<dbReference type="InterPro" id="IPR011360">
    <property type="entry name" value="Compl_C2_B"/>
</dbReference>
<dbReference type="Gene3D" id="3.40.50.410">
    <property type="entry name" value="von Willebrand factor, type A domain"/>
    <property type="match status" value="1"/>
</dbReference>
<dbReference type="FunFam" id="2.10.70.10:FF:000019">
    <property type="entry name" value="Complement factor b,-like"/>
    <property type="match status" value="1"/>
</dbReference>
<reference evidence="23" key="1">
    <citation type="submission" date="2023-08" db="EMBL/GenBank/DDBJ databases">
        <title>Pelteobagrus vachellii genome.</title>
        <authorList>
            <person name="Liu H."/>
        </authorList>
    </citation>
    <scope>NUCLEOTIDE SEQUENCE</scope>
    <source>
        <strain evidence="23">PRFRI_2022a</strain>
        <tissue evidence="23">Muscle</tissue>
    </source>
</reference>
<dbReference type="PROSITE" id="PS50240">
    <property type="entry name" value="TRYPSIN_DOM"/>
    <property type="match status" value="1"/>
</dbReference>
<feature type="domain" description="Peptidase S1" evidence="21">
    <location>
        <begin position="467"/>
        <end position="748"/>
    </location>
</feature>
<dbReference type="PIRSF" id="PIRSF001154">
    <property type="entry name" value="Compl_C2_B"/>
    <property type="match status" value="1"/>
</dbReference>
<comment type="cofactor">
    <cofactor evidence="2">
        <name>Mg(2+)</name>
        <dbReference type="ChEBI" id="CHEBI:18420"/>
    </cofactor>
</comment>
<evidence type="ECO:0000256" key="4">
    <source>
        <dbReference type="ARBA" id="ARBA00004613"/>
    </source>
</evidence>
<evidence type="ECO:0000256" key="1">
    <source>
        <dbReference type="ARBA" id="ARBA00001936"/>
    </source>
</evidence>
<feature type="domain" description="VWFA" evidence="20">
    <location>
        <begin position="260"/>
        <end position="458"/>
    </location>
</feature>
<keyword evidence="9 19" id="KW-0732">Signal</keyword>
<dbReference type="InterPro" id="IPR000436">
    <property type="entry name" value="Sushi_SCR_CCP_dom"/>
</dbReference>
<evidence type="ECO:0000256" key="5">
    <source>
        <dbReference type="ARBA" id="ARBA00022525"/>
    </source>
</evidence>
<dbReference type="SMART" id="SM00327">
    <property type="entry name" value="VWA"/>
    <property type="match status" value="1"/>
</dbReference>
<evidence type="ECO:0000256" key="7">
    <source>
        <dbReference type="ARBA" id="ARBA00022659"/>
    </source>
</evidence>
<evidence type="ECO:0000256" key="9">
    <source>
        <dbReference type="ARBA" id="ARBA00022729"/>
    </source>
</evidence>
<evidence type="ECO:0000313" key="24">
    <source>
        <dbReference type="Proteomes" id="UP001187315"/>
    </source>
</evidence>
<dbReference type="InterPro" id="IPR018114">
    <property type="entry name" value="TRYPSIN_HIS"/>
</dbReference>
<comment type="subcellular location">
    <subcellularLocation>
        <location evidence="3">Cell surface</location>
    </subcellularLocation>
    <subcellularLocation>
        <location evidence="4">Secreted</location>
    </subcellularLocation>
</comment>
<feature type="active site" description="Charge relay system" evidence="17">
    <location>
        <position position="567"/>
    </location>
</feature>
<feature type="chain" id="PRO_5041697467" description="C3/C5 convertase" evidence="19">
    <location>
        <begin position="24"/>
        <end position="759"/>
    </location>
</feature>
<evidence type="ECO:0000256" key="16">
    <source>
        <dbReference type="ARBA" id="ARBA00029636"/>
    </source>
</evidence>
<evidence type="ECO:0000256" key="11">
    <source>
        <dbReference type="ARBA" id="ARBA00022801"/>
    </source>
</evidence>
<dbReference type="PANTHER" id="PTHR46393">
    <property type="entry name" value="SUSHI DOMAIN-CONTAINING PROTEIN"/>
    <property type="match status" value="1"/>
</dbReference>
<organism evidence="23 24">
    <name type="scientific">Tachysurus vachellii</name>
    <name type="common">Darkbarbel catfish</name>
    <name type="synonym">Pelteobagrus vachellii</name>
    <dbReference type="NCBI Taxonomy" id="175792"/>
    <lineage>
        <taxon>Eukaryota</taxon>
        <taxon>Metazoa</taxon>
        <taxon>Chordata</taxon>
        <taxon>Craniata</taxon>
        <taxon>Vertebrata</taxon>
        <taxon>Euteleostomi</taxon>
        <taxon>Actinopterygii</taxon>
        <taxon>Neopterygii</taxon>
        <taxon>Teleostei</taxon>
        <taxon>Ostariophysi</taxon>
        <taxon>Siluriformes</taxon>
        <taxon>Bagridae</taxon>
        <taxon>Tachysurus</taxon>
    </lineage>
</organism>
<evidence type="ECO:0000256" key="3">
    <source>
        <dbReference type="ARBA" id="ARBA00004241"/>
    </source>
</evidence>
<dbReference type="SMART" id="SM00020">
    <property type="entry name" value="Tryp_SPc"/>
    <property type="match status" value="1"/>
</dbReference>
<dbReference type="CDD" id="cd00190">
    <property type="entry name" value="Tryp_SPc"/>
    <property type="match status" value="1"/>
</dbReference>